<reference evidence="1 2" key="1">
    <citation type="journal article" date="2018" name="J. Allergy Clin. Immunol.">
        <title>High-quality assembly of Dermatophagoides pteronyssinus genome and transcriptome reveals a wide range of novel allergens.</title>
        <authorList>
            <person name="Liu X.Y."/>
            <person name="Yang K.Y."/>
            <person name="Wang M.Q."/>
            <person name="Kwok J.S."/>
            <person name="Zeng X."/>
            <person name="Yang Z."/>
            <person name="Xiao X.J."/>
            <person name="Lau C.P."/>
            <person name="Li Y."/>
            <person name="Huang Z.M."/>
            <person name="Ba J.G."/>
            <person name="Yim A.K."/>
            <person name="Ouyang C.Y."/>
            <person name="Ngai S.M."/>
            <person name="Chan T.F."/>
            <person name="Leung E.L."/>
            <person name="Liu L."/>
            <person name="Liu Z.G."/>
            <person name="Tsui S.K."/>
        </authorList>
    </citation>
    <scope>NUCLEOTIDE SEQUENCE [LARGE SCALE GENOMIC DNA]</scope>
    <source>
        <strain evidence="1">Derp</strain>
    </source>
</reference>
<gene>
    <name evidence="1" type="ORF">DERP_013256</name>
</gene>
<comment type="caution">
    <text evidence="1">The sequence shown here is derived from an EMBL/GenBank/DDBJ whole genome shotgun (WGS) entry which is preliminary data.</text>
</comment>
<accession>A0ABQ8IRX4</accession>
<evidence type="ECO:0000313" key="2">
    <source>
        <dbReference type="Proteomes" id="UP000887458"/>
    </source>
</evidence>
<dbReference type="EMBL" id="NJHN03000126">
    <property type="protein sequence ID" value="KAH9412946.1"/>
    <property type="molecule type" value="Genomic_DNA"/>
</dbReference>
<dbReference type="Proteomes" id="UP000887458">
    <property type="component" value="Unassembled WGS sequence"/>
</dbReference>
<organism evidence="1 2">
    <name type="scientific">Dermatophagoides pteronyssinus</name>
    <name type="common">European house dust mite</name>
    <dbReference type="NCBI Taxonomy" id="6956"/>
    <lineage>
        <taxon>Eukaryota</taxon>
        <taxon>Metazoa</taxon>
        <taxon>Ecdysozoa</taxon>
        <taxon>Arthropoda</taxon>
        <taxon>Chelicerata</taxon>
        <taxon>Arachnida</taxon>
        <taxon>Acari</taxon>
        <taxon>Acariformes</taxon>
        <taxon>Sarcoptiformes</taxon>
        <taxon>Astigmata</taxon>
        <taxon>Psoroptidia</taxon>
        <taxon>Analgoidea</taxon>
        <taxon>Pyroglyphidae</taxon>
        <taxon>Dermatophagoidinae</taxon>
        <taxon>Dermatophagoides</taxon>
    </lineage>
</organism>
<keyword evidence="2" id="KW-1185">Reference proteome</keyword>
<proteinExistence type="predicted"/>
<name>A0ABQ8IRX4_DERPT</name>
<reference evidence="1 2" key="2">
    <citation type="journal article" date="2022" name="Mol. Biol. Evol.">
        <title>Comparative Genomics Reveals Insights into the Divergent Evolution of Astigmatic Mites and Household Pest Adaptations.</title>
        <authorList>
            <person name="Xiong Q."/>
            <person name="Wan A.T."/>
            <person name="Liu X."/>
            <person name="Fung C.S."/>
            <person name="Xiao X."/>
            <person name="Malainual N."/>
            <person name="Hou J."/>
            <person name="Wang L."/>
            <person name="Wang M."/>
            <person name="Yang K.Y."/>
            <person name="Cui Y."/>
            <person name="Leung E.L."/>
            <person name="Nong W."/>
            <person name="Shin S.K."/>
            <person name="Au S.W."/>
            <person name="Jeong K.Y."/>
            <person name="Chew F.T."/>
            <person name="Hui J.H."/>
            <person name="Leung T.F."/>
            <person name="Tungtrongchitr A."/>
            <person name="Zhong N."/>
            <person name="Liu Z."/>
            <person name="Tsui S.K."/>
        </authorList>
    </citation>
    <scope>NUCLEOTIDE SEQUENCE [LARGE SCALE GENOMIC DNA]</scope>
    <source>
        <strain evidence="1">Derp</strain>
    </source>
</reference>
<evidence type="ECO:0000313" key="1">
    <source>
        <dbReference type="EMBL" id="KAH9412946.1"/>
    </source>
</evidence>
<sequence length="60" mass="6737">MFNNSTCVQISRYSDESFLGLLSIEGSSSIFGIDFRFSLEAMSNKFCKLDCHSSDSKLEI</sequence>
<protein>
    <submittedName>
        <fullName evidence="1">Uncharacterized protein</fullName>
    </submittedName>
</protein>